<sequence length="507" mass="54977">MRLARNLPFILALLLTSAATPTAASEDAVTIAREWRKSHEQAIVQDFVTLLSIPNVASDTPNIRRNAEHILSLLPSRGFEARLLEADGGPPAVFAERTTPGAETTLLIYAHYDGQPVNAADWASDPWTPVLRDGPVELGGEPVPLEAPFDPEARLFARSAGDDKAPVIALLTALDALDAAGTPLSVNLKILFDGEEEAGSPHLPAILERHRDLVAADLWLFCDGPMHQSRRPQINYGVRGAWGFGLTVYGANRPLHSGHYGNWAPNPIMRLIELISSMRDGEGNILVAGYGDEVVQPSLSELEAVNAAPPVDEGLVRELGIGAPETDDRVELAIMRPAMNLRGIRSGDVGEAARNSIQTEATASIGLRLVPNQTPQYLREVIERHIRGQGYHIVYTPPTAAERAEHDRIALLDWTEAGYPAYRAPMDLPIAQRVAAIVDAVADGQLVHLPTMGGSLPLKLVYEAVETPILILPIANHDNNQHGANENLRLQNLWDAIEVYAAVITEL</sequence>
<gene>
    <name evidence="6" type="ORF">V3330_13770</name>
</gene>
<evidence type="ECO:0000256" key="4">
    <source>
        <dbReference type="SAM" id="SignalP"/>
    </source>
</evidence>
<reference evidence="6 7" key="1">
    <citation type="submission" date="2024-02" db="EMBL/GenBank/DDBJ databases">
        <title>A novel Wenzhouxiangellaceae bacterium, isolated from coastal sediments.</title>
        <authorList>
            <person name="Du Z.-J."/>
            <person name="Ye Y.-Q."/>
            <person name="Zhang X.-Y."/>
        </authorList>
    </citation>
    <scope>NUCLEOTIDE SEQUENCE [LARGE SCALE GENOMIC DNA]</scope>
    <source>
        <strain evidence="6 7">CH-27</strain>
    </source>
</reference>
<dbReference type="InterPro" id="IPR002933">
    <property type="entry name" value="Peptidase_M20"/>
</dbReference>
<accession>A0AAW9RG09</accession>
<dbReference type="PANTHER" id="PTHR43270:SF8">
    <property type="entry name" value="DI- AND TRIPEPTIDASE DUG2-RELATED"/>
    <property type="match status" value="1"/>
</dbReference>
<dbReference type="SUPFAM" id="SSF53187">
    <property type="entry name" value="Zn-dependent exopeptidases"/>
    <property type="match status" value="1"/>
</dbReference>
<dbReference type="EMBL" id="JAZHOG010000009">
    <property type="protein sequence ID" value="MEJ8568696.1"/>
    <property type="molecule type" value="Genomic_DNA"/>
</dbReference>
<evidence type="ECO:0000313" key="6">
    <source>
        <dbReference type="EMBL" id="MEJ8568696.1"/>
    </source>
</evidence>
<keyword evidence="3" id="KW-0378">Hydrolase</keyword>
<keyword evidence="2" id="KW-0479">Metal-binding</keyword>
<dbReference type="GO" id="GO:0046872">
    <property type="term" value="F:metal ion binding"/>
    <property type="evidence" value="ECO:0007669"/>
    <property type="project" value="UniProtKB-KW"/>
</dbReference>
<name>A0AAW9RG09_9GAMM</name>
<dbReference type="Gene3D" id="3.40.630.10">
    <property type="entry name" value="Zn peptidases"/>
    <property type="match status" value="1"/>
</dbReference>
<dbReference type="Pfam" id="PF07687">
    <property type="entry name" value="M20_dimer"/>
    <property type="match status" value="1"/>
</dbReference>
<evidence type="ECO:0000256" key="2">
    <source>
        <dbReference type="ARBA" id="ARBA00022723"/>
    </source>
</evidence>
<protein>
    <submittedName>
        <fullName evidence="6">M20/M25/M40 family metallo-hydrolase</fullName>
    </submittedName>
</protein>
<organism evidence="6 7">
    <name type="scientific">Elongatibacter sediminis</name>
    <dbReference type="NCBI Taxonomy" id="3119006"/>
    <lineage>
        <taxon>Bacteria</taxon>
        <taxon>Pseudomonadati</taxon>
        <taxon>Pseudomonadota</taxon>
        <taxon>Gammaproteobacteria</taxon>
        <taxon>Chromatiales</taxon>
        <taxon>Wenzhouxiangellaceae</taxon>
        <taxon>Elongatibacter</taxon>
    </lineage>
</organism>
<dbReference type="GO" id="GO:0006508">
    <property type="term" value="P:proteolysis"/>
    <property type="evidence" value="ECO:0007669"/>
    <property type="project" value="UniProtKB-KW"/>
</dbReference>
<evidence type="ECO:0000259" key="5">
    <source>
        <dbReference type="Pfam" id="PF07687"/>
    </source>
</evidence>
<evidence type="ECO:0000313" key="7">
    <source>
        <dbReference type="Proteomes" id="UP001359886"/>
    </source>
</evidence>
<evidence type="ECO:0000256" key="3">
    <source>
        <dbReference type="ARBA" id="ARBA00022801"/>
    </source>
</evidence>
<dbReference type="AlphaFoldDB" id="A0AAW9RG09"/>
<dbReference type="GO" id="GO:0008233">
    <property type="term" value="F:peptidase activity"/>
    <property type="evidence" value="ECO:0007669"/>
    <property type="project" value="UniProtKB-KW"/>
</dbReference>
<keyword evidence="4" id="KW-0732">Signal</keyword>
<dbReference type="RefSeq" id="WP_354696019.1">
    <property type="nucleotide sequence ID" value="NZ_JAZHOG010000009.1"/>
</dbReference>
<keyword evidence="1" id="KW-0645">Protease</keyword>
<dbReference type="Proteomes" id="UP001359886">
    <property type="component" value="Unassembled WGS sequence"/>
</dbReference>
<evidence type="ECO:0000256" key="1">
    <source>
        <dbReference type="ARBA" id="ARBA00022670"/>
    </source>
</evidence>
<dbReference type="PANTHER" id="PTHR43270">
    <property type="entry name" value="BETA-ALA-HIS DIPEPTIDASE"/>
    <property type="match status" value="1"/>
</dbReference>
<comment type="caution">
    <text evidence="6">The sequence shown here is derived from an EMBL/GenBank/DDBJ whole genome shotgun (WGS) entry which is preliminary data.</text>
</comment>
<dbReference type="Gene3D" id="3.30.70.360">
    <property type="match status" value="1"/>
</dbReference>
<dbReference type="InterPro" id="IPR011650">
    <property type="entry name" value="Peptidase_M20_dimer"/>
</dbReference>
<feature type="domain" description="Peptidase M20 dimerisation" evidence="5">
    <location>
        <begin position="236"/>
        <end position="388"/>
    </location>
</feature>
<feature type="chain" id="PRO_5043981834" evidence="4">
    <location>
        <begin position="25"/>
        <end position="507"/>
    </location>
</feature>
<proteinExistence type="predicted"/>
<dbReference type="Pfam" id="PF01546">
    <property type="entry name" value="Peptidase_M20"/>
    <property type="match status" value="1"/>
</dbReference>
<keyword evidence="7" id="KW-1185">Reference proteome</keyword>
<dbReference type="InterPro" id="IPR051458">
    <property type="entry name" value="Cyt/Met_Dipeptidase"/>
</dbReference>
<feature type="signal peptide" evidence="4">
    <location>
        <begin position="1"/>
        <end position="24"/>
    </location>
</feature>